<protein>
    <submittedName>
        <fullName evidence="3">Pimeloyl-ACP methyl ester carboxylesterase</fullName>
    </submittedName>
</protein>
<accession>A0A3E0HA60</accession>
<dbReference type="GO" id="GO:0004601">
    <property type="term" value="F:peroxidase activity"/>
    <property type="evidence" value="ECO:0007669"/>
    <property type="project" value="UniProtKB-KW"/>
</dbReference>
<dbReference type="InterPro" id="IPR050471">
    <property type="entry name" value="AB_hydrolase"/>
</dbReference>
<dbReference type="PRINTS" id="PR00111">
    <property type="entry name" value="ABHYDROLASE"/>
</dbReference>
<dbReference type="OrthoDB" id="9785847at2"/>
<dbReference type="Proteomes" id="UP000256269">
    <property type="component" value="Unassembled WGS sequence"/>
</dbReference>
<dbReference type="InterPro" id="IPR000073">
    <property type="entry name" value="AB_hydrolase_1"/>
</dbReference>
<name>A0A3E0HA60_9PSEU</name>
<dbReference type="PANTHER" id="PTHR43433:SF5">
    <property type="entry name" value="AB HYDROLASE-1 DOMAIN-CONTAINING PROTEIN"/>
    <property type="match status" value="1"/>
</dbReference>
<comment type="caution">
    <text evidence="3">The sequence shown here is derived from an EMBL/GenBank/DDBJ whole genome shotgun (WGS) entry which is preliminary data.</text>
</comment>
<evidence type="ECO:0000256" key="1">
    <source>
        <dbReference type="ARBA" id="ARBA00022559"/>
    </source>
</evidence>
<reference evidence="3 4" key="1">
    <citation type="submission" date="2018-08" db="EMBL/GenBank/DDBJ databases">
        <title>Genomic Encyclopedia of Archaeal and Bacterial Type Strains, Phase II (KMG-II): from individual species to whole genera.</title>
        <authorList>
            <person name="Goeker M."/>
        </authorList>
    </citation>
    <scope>NUCLEOTIDE SEQUENCE [LARGE SCALE GENOMIC DNA]</scope>
    <source>
        <strain evidence="3 4">DSM 45791</strain>
    </source>
</reference>
<evidence type="ECO:0000259" key="2">
    <source>
        <dbReference type="Pfam" id="PF00561"/>
    </source>
</evidence>
<dbReference type="Gene3D" id="3.40.50.1820">
    <property type="entry name" value="alpha/beta hydrolase"/>
    <property type="match status" value="1"/>
</dbReference>
<evidence type="ECO:0000313" key="3">
    <source>
        <dbReference type="EMBL" id="REH40939.1"/>
    </source>
</evidence>
<dbReference type="EMBL" id="QUNO01000012">
    <property type="protein sequence ID" value="REH40939.1"/>
    <property type="molecule type" value="Genomic_DNA"/>
</dbReference>
<dbReference type="InterPro" id="IPR000639">
    <property type="entry name" value="Epox_hydrolase-like"/>
</dbReference>
<dbReference type="RefSeq" id="WP_116178144.1">
    <property type="nucleotide sequence ID" value="NZ_CP144375.1"/>
</dbReference>
<sequence length="255" mass="27582">MSTVTLNGITVGYDDTGGDMPLLLVHGHPFDRTMWRPQLALGYRMIAPDLRGYGESTVVPGKTTFDVFAADLAALLDHLDVERAVLVGLSMGGQIVLEFLRLHADRVQALVLADTSPRGETPEGVEYRTELADRLLREGSADYIEHALPKMVVPGCAAEEHVRRMMTGAPVEGSAAALRGRAERPDYVDLLAQAGLPTLIVVGDRDEYTPVAEAQFMHGLAKGSRLAVIAGAAHLPNLERPTEFNATLQSFVDEL</sequence>
<dbReference type="PANTHER" id="PTHR43433">
    <property type="entry name" value="HYDROLASE, ALPHA/BETA FOLD FAMILY PROTEIN"/>
    <property type="match status" value="1"/>
</dbReference>
<organism evidence="3 4">
    <name type="scientific">Kutzneria buriramensis</name>
    <dbReference type="NCBI Taxonomy" id="1045776"/>
    <lineage>
        <taxon>Bacteria</taxon>
        <taxon>Bacillati</taxon>
        <taxon>Actinomycetota</taxon>
        <taxon>Actinomycetes</taxon>
        <taxon>Pseudonocardiales</taxon>
        <taxon>Pseudonocardiaceae</taxon>
        <taxon>Kutzneria</taxon>
    </lineage>
</organism>
<gene>
    <name evidence="3" type="ORF">BCF44_11220</name>
</gene>
<keyword evidence="1" id="KW-0575">Peroxidase</keyword>
<dbReference type="AlphaFoldDB" id="A0A3E0HA60"/>
<dbReference type="SUPFAM" id="SSF53474">
    <property type="entry name" value="alpha/beta-Hydrolases"/>
    <property type="match status" value="1"/>
</dbReference>
<dbReference type="Pfam" id="PF00561">
    <property type="entry name" value="Abhydrolase_1"/>
    <property type="match status" value="1"/>
</dbReference>
<feature type="domain" description="AB hydrolase-1" evidence="2">
    <location>
        <begin position="21"/>
        <end position="241"/>
    </location>
</feature>
<evidence type="ECO:0000313" key="4">
    <source>
        <dbReference type="Proteomes" id="UP000256269"/>
    </source>
</evidence>
<dbReference type="InterPro" id="IPR029058">
    <property type="entry name" value="AB_hydrolase_fold"/>
</dbReference>
<keyword evidence="1" id="KW-0560">Oxidoreductase</keyword>
<dbReference type="PRINTS" id="PR00412">
    <property type="entry name" value="EPOXHYDRLASE"/>
</dbReference>
<proteinExistence type="predicted"/>
<keyword evidence="4" id="KW-1185">Reference proteome</keyword>